<dbReference type="Gene3D" id="1.10.10.10">
    <property type="entry name" value="Winged helix-like DNA-binding domain superfamily/Winged helix DNA-binding domain"/>
    <property type="match status" value="1"/>
</dbReference>
<keyword evidence="3" id="KW-0347">Helicase</keyword>
<protein>
    <recommendedName>
        <fullName evidence="9">Sec63-domain-containing protein</fullName>
    </recommendedName>
</protein>
<dbReference type="InterPro" id="IPR050474">
    <property type="entry name" value="Hel308_SKI2-like"/>
</dbReference>
<proteinExistence type="predicted"/>
<evidence type="ECO:0008006" key="9">
    <source>
        <dbReference type="Google" id="ProtNLM"/>
    </source>
</evidence>
<keyword evidence="4" id="KW-0067">ATP-binding</keyword>
<dbReference type="SMART" id="SM00490">
    <property type="entry name" value="HELICc"/>
    <property type="match status" value="1"/>
</dbReference>
<dbReference type="GO" id="GO:0016787">
    <property type="term" value="F:hydrolase activity"/>
    <property type="evidence" value="ECO:0007669"/>
    <property type="project" value="UniProtKB-KW"/>
</dbReference>
<evidence type="ECO:0000313" key="7">
    <source>
        <dbReference type="EMBL" id="GMK57021.1"/>
    </source>
</evidence>
<reference evidence="7" key="2">
    <citation type="submission" date="2023-06" db="EMBL/GenBank/DDBJ databases">
        <authorList>
            <person name="Kobayashi Y."/>
            <person name="Kayamori A."/>
            <person name="Aoki K."/>
            <person name="Shiwa Y."/>
            <person name="Fujita N."/>
            <person name="Sugita T."/>
            <person name="Iwasaki W."/>
            <person name="Tanaka N."/>
            <person name="Takashima M."/>
        </authorList>
    </citation>
    <scope>NUCLEOTIDE SEQUENCE</scope>
    <source>
        <strain evidence="7">HIS016</strain>
    </source>
</reference>
<keyword evidence="2" id="KW-0378">Hydrolase</keyword>
<evidence type="ECO:0000256" key="4">
    <source>
        <dbReference type="ARBA" id="ARBA00022840"/>
    </source>
</evidence>
<name>A0AAD3YBH8_9TREE</name>
<dbReference type="InterPro" id="IPR011545">
    <property type="entry name" value="DEAD/DEAH_box_helicase_dom"/>
</dbReference>
<dbReference type="Pfam" id="PF23445">
    <property type="entry name" value="WHD_SNRNP200"/>
    <property type="match status" value="1"/>
</dbReference>
<sequence>MLLNVYLSDLLSEPGSTEQWETYLSTAPVLEPESDEHILLERNPWPTLHSLLGIDSGAGAGADEITNDVAHISLETPEPELEPESEPEGDATGLVARLHAHLSAGAYVHLMEVLASGRSDEDIQSDLVEVLGFEAEGFALVQDILRPGVRRDVIARERGGKRKPAKAVQNKRRPNKIDITDVIGTPEDIERRIQEQLNRPTAMFAEEGRQRVPQSTEQLPNVFTSGGTVSANMSYGGKLALPVGTEREQYDTFEEVIVPPPQAIPPKLNERPIAISELPELARRCFPGYKELNRMQSVVQPTAMGTNENMLVCAPTGAGKTDVAIMSILRVLMAHVRPQKAGNPHPSGFNVDKDAFKIIYVAPMKALAAEITRKFGKRLKWLGIKVAELTGDMQMTRQEINETQIIVTTPEKWDVVTRKPTGEGELASKVRLLIIDEVHLLNEERGAVIETIVARTLRQVESSQSLIRIVGLSATLPNYVDVSDFLRVNRYQGLFFFDGSFRPVPLEQHFIGVKGKARSFTQMRNMDQVVFDKVVEMVREGHQVMVFVHARKETVKTAQKLREMAMEEDEIDAFDTHDHQRFQLHRRDISTSRNKEMKELFDYGFGIHHAGMLRSDRNMMERMFEDQAIKVLCCTSTLAWGVNLPAHAVVIKGTQVYDSGRGAFVDLSVLDVLQIFGRAGRPGYETSGVGYICTTQDKLDHYLYQIMSQHPIESKFIPGMVDALNAEVSLGTIANVREAISWIGYTYLFVRMRREPFIYGMSHNEPRDDPQLGNKRSELVTHAARQLAVAKMIRFDELTNSFTITDLGRIAARYYLRHQTVEVFNKEFKPNMKNADIFGMLSQATEFEQIQVRDTEVDELTSIMNSDNCPMEVKGGATNKHGKVNILLQAHISKVFIEDFALVSDSAYVAQNAGRIIRALLEIALSRNWANCAYLLIDLSKAIERRMWPYEHPLQQMSLQRDTLYNLRRWADDTEVSELRDMDAKELGQLVHLNEHHGKALQTAAMEFPSVGVQYALRPLANDLLEIAVTVETTFKWSNKVSGTAEPFYVWVQDADGINILQWRNVLLRPSTKSVVIEFVIPWMADTHASLSIVTASDKWLGSDSQTHVDLIDLVMPRPFDDHTPVLDLPFLTLAALDDNELAQAYRPVSMLNGFQSQAFWSVYHTQHNVLVSAPVASGKSLLGELALWHAFRHAPYAVCVVVVPHFRAATEAAARIRSVVPKNRAIRVTNVRTSEAFQSAVGVKGGQVIVATPSAFDSISQEQLRQLAISDLSTVVFEDLHLLDAVYELAVTKILSAARPARVRIVGLTCSLSNPSDLANWLGVEDQFRFNFFPRDRGSPVVVHLKTFTTPHSATLLKTMVKPVYDIVKEAPGNVIVFVPSRAACQTVARDLVTQSGTEMDLNGFLNAQRADVEPLVADLEPRLQEPLLYGIGYIVPTMRGADVARVLELFASGIIKTLITPREACWALPVRASSVVLMGAQYTRVTGDERMTTNYGRHELVQMQAFAVASAHPAAPGGRMHVLCQVEQQTAISRLLADGLPLESGLPSALRRDASTTLTVGGGSNAEAVRVLETMFKARPPPNRPRMPDLQKRDAMDMLGWTLLGRRVRANPTFYGMAEGLEADGLSRMVDAWFTPPRQEEKQKERKKVEKEVVGAEVGASVTDEMAVAEVDGARGM</sequence>
<dbReference type="Pfam" id="PF02889">
    <property type="entry name" value="Sec63"/>
    <property type="match status" value="1"/>
</dbReference>
<dbReference type="PANTHER" id="PTHR47961">
    <property type="entry name" value="DNA POLYMERASE THETA, PUTATIVE (AFU_ORTHOLOGUE AFUA_1G05260)-RELATED"/>
    <property type="match status" value="1"/>
</dbReference>
<dbReference type="Proteomes" id="UP001222932">
    <property type="component" value="Unassembled WGS sequence"/>
</dbReference>
<dbReference type="FunFam" id="3.40.50.300:FF:000102">
    <property type="entry name" value="RNA helicase, activating signal cointegrator 1"/>
    <property type="match status" value="1"/>
</dbReference>
<dbReference type="SMART" id="SM00487">
    <property type="entry name" value="DEXDc"/>
    <property type="match status" value="2"/>
</dbReference>
<dbReference type="SUPFAM" id="SSF158702">
    <property type="entry name" value="Sec63 N-terminal domain-like"/>
    <property type="match status" value="1"/>
</dbReference>
<dbReference type="CDD" id="cd18020">
    <property type="entry name" value="DEXHc_ASCC3_1"/>
    <property type="match status" value="1"/>
</dbReference>
<evidence type="ECO:0000256" key="2">
    <source>
        <dbReference type="ARBA" id="ARBA00022801"/>
    </source>
</evidence>
<dbReference type="FunFam" id="3.40.50.300:FF:000062">
    <property type="entry name" value="U5 small nuclear ribonucleoprotein helicase"/>
    <property type="match status" value="1"/>
</dbReference>
<dbReference type="InterPro" id="IPR001650">
    <property type="entry name" value="Helicase_C-like"/>
</dbReference>
<keyword evidence="8" id="KW-1185">Reference proteome</keyword>
<dbReference type="FunFam" id="1.10.3380.10:FF:000001">
    <property type="entry name" value="U5 small nuclear ribonucleoprotein helicase"/>
    <property type="match status" value="1"/>
</dbReference>
<feature type="domain" description="Helicase C-terminal" evidence="6">
    <location>
        <begin position="530"/>
        <end position="728"/>
    </location>
</feature>
<dbReference type="InterPro" id="IPR035892">
    <property type="entry name" value="C2_domain_sf"/>
</dbReference>
<dbReference type="InterPro" id="IPR036390">
    <property type="entry name" value="WH_DNA-bd_sf"/>
</dbReference>
<dbReference type="EMBL" id="BTCM01000003">
    <property type="protein sequence ID" value="GMK57021.1"/>
    <property type="molecule type" value="Genomic_DNA"/>
</dbReference>
<dbReference type="FunFam" id="1.10.10.10:FF:000024">
    <property type="entry name" value="U5 small nuclear ribonucleoprotein helicase"/>
    <property type="match status" value="1"/>
</dbReference>
<dbReference type="CDD" id="cd18795">
    <property type="entry name" value="SF2_C_Ski2"/>
    <property type="match status" value="1"/>
</dbReference>
<dbReference type="Gene3D" id="2.60.40.150">
    <property type="entry name" value="C2 domain"/>
    <property type="match status" value="1"/>
</dbReference>
<reference evidence="7" key="1">
    <citation type="journal article" date="2023" name="BMC Genomics">
        <title>Chromosome-level genome assemblies of Cutaneotrichosporon spp. (Trichosporonales, Basidiomycota) reveal imbalanced evolution between nucleotide sequences and chromosome synteny.</title>
        <authorList>
            <person name="Kobayashi Y."/>
            <person name="Kayamori A."/>
            <person name="Aoki K."/>
            <person name="Shiwa Y."/>
            <person name="Matsutani M."/>
            <person name="Fujita N."/>
            <person name="Sugita T."/>
            <person name="Iwasaki W."/>
            <person name="Tanaka N."/>
            <person name="Takashima M."/>
        </authorList>
    </citation>
    <scope>NUCLEOTIDE SEQUENCE</scope>
    <source>
        <strain evidence="7">HIS016</strain>
    </source>
</reference>
<feature type="domain" description="Helicase ATP-binding" evidence="5">
    <location>
        <begin position="301"/>
        <end position="494"/>
    </location>
</feature>
<feature type="domain" description="Helicase ATP-binding" evidence="5">
    <location>
        <begin position="1161"/>
        <end position="1331"/>
    </location>
</feature>
<evidence type="ECO:0000259" key="6">
    <source>
        <dbReference type="PROSITE" id="PS51194"/>
    </source>
</evidence>
<keyword evidence="1" id="KW-0547">Nucleotide-binding</keyword>
<organism evidence="7 8">
    <name type="scientific">Cutaneotrichosporon spelunceum</name>
    <dbReference type="NCBI Taxonomy" id="1672016"/>
    <lineage>
        <taxon>Eukaryota</taxon>
        <taxon>Fungi</taxon>
        <taxon>Dikarya</taxon>
        <taxon>Basidiomycota</taxon>
        <taxon>Agaricomycotina</taxon>
        <taxon>Tremellomycetes</taxon>
        <taxon>Trichosporonales</taxon>
        <taxon>Trichosporonaceae</taxon>
        <taxon>Cutaneotrichosporon</taxon>
    </lineage>
</organism>
<comment type="caution">
    <text evidence="7">The sequence shown here is derived from an EMBL/GenBank/DDBJ whole genome shotgun (WGS) entry which is preliminary data.</text>
</comment>
<dbReference type="Gene3D" id="1.10.3380.10">
    <property type="entry name" value="Sec63 N-terminal domain-like domain"/>
    <property type="match status" value="1"/>
</dbReference>
<dbReference type="PROSITE" id="PS51192">
    <property type="entry name" value="HELICASE_ATP_BIND_1"/>
    <property type="match status" value="2"/>
</dbReference>
<dbReference type="SUPFAM" id="SSF52540">
    <property type="entry name" value="P-loop containing nucleoside triphosphate hydrolases"/>
    <property type="match status" value="4"/>
</dbReference>
<evidence type="ECO:0000259" key="5">
    <source>
        <dbReference type="PROSITE" id="PS51192"/>
    </source>
</evidence>
<accession>A0AAD3YBH8</accession>
<dbReference type="InterPro" id="IPR057842">
    <property type="entry name" value="WH_MER3"/>
</dbReference>
<evidence type="ECO:0000313" key="8">
    <source>
        <dbReference type="Proteomes" id="UP001222932"/>
    </source>
</evidence>
<dbReference type="Pfam" id="PF00271">
    <property type="entry name" value="Helicase_C"/>
    <property type="match status" value="1"/>
</dbReference>
<dbReference type="InterPro" id="IPR014001">
    <property type="entry name" value="Helicase_ATP-bd"/>
</dbReference>
<dbReference type="Pfam" id="PF00270">
    <property type="entry name" value="DEAD"/>
    <property type="match status" value="2"/>
</dbReference>
<dbReference type="PANTHER" id="PTHR47961:SF13">
    <property type="entry name" value="ACTIVATING SIGNAL COINTEGRATOR 1 COMPLEX SUBUNIT 3"/>
    <property type="match status" value="1"/>
</dbReference>
<dbReference type="InterPro" id="IPR004179">
    <property type="entry name" value="Sec63-dom"/>
</dbReference>
<dbReference type="GO" id="GO:0004386">
    <property type="term" value="F:helicase activity"/>
    <property type="evidence" value="ECO:0007669"/>
    <property type="project" value="UniProtKB-KW"/>
</dbReference>
<gene>
    <name evidence="7" type="primary">mug81</name>
    <name evidence="7" type="ORF">CspeluHIS016_0308610</name>
</gene>
<dbReference type="InterPro" id="IPR027417">
    <property type="entry name" value="P-loop_NTPase"/>
</dbReference>
<dbReference type="SUPFAM" id="SSF46785">
    <property type="entry name" value="Winged helix' DNA-binding domain"/>
    <property type="match status" value="1"/>
</dbReference>
<dbReference type="GO" id="GO:0003676">
    <property type="term" value="F:nucleic acid binding"/>
    <property type="evidence" value="ECO:0007669"/>
    <property type="project" value="InterPro"/>
</dbReference>
<dbReference type="PROSITE" id="PS51194">
    <property type="entry name" value="HELICASE_CTER"/>
    <property type="match status" value="1"/>
</dbReference>
<evidence type="ECO:0000256" key="1">
    <source>
        <dbReference type="ARBA" id="ARBA00022741"/>
    </source>
</evidence>
<dbReference type="SMART" id="SM00973">
    <property type="entry name" value="Sec63"/>
    <property type="match status" value="1"/>
</dbReference>
<dbReference type="Gene3D" id="3.40.50.300">
    <property type="entry name" value="P-loop containing nucleotide triphosphate hydrolases"/>
    <property type="match status" value="4"/>
</dbReference>
<dbReference type="GO" id="GO:0005524">
    <property type="term" value="F:ATP binding"/>
    <property type="evidence" value="ECO:0007669"/>
    <property type="project" value="UniProtKB-KW"/>
</dbReference>
<dbReference type="InterPro" id="IPR036388">
    <property type="entry name" value="WH-like_DNA-bd_sf"/>
</dbReference>
<evidence type="ECO:0000256" key="3">
    <source>
        <dbReference type="ARBA" id="ARBA00022806"/>
    </source>
</evidence>